<dbReference type="EMBL" id="QMHM01000022">
    <property type="protein sequence ID" value="RAV77578.1"/>
    <property type="molecule type" value="Genomic_DNA"/>
</dbReference>
<evidence type="ECO:0000313" key="2">
    <source>
        <dbReference type="Proteomes" id="UP000251923"/>
    </source>
</evidence>
<dbReference type="GeneID" id="86970401"/>
<dbReference type="AlphaFoldDB" id="A0A178HFG6"/>
<protein>
    <submittedName>
        <fullName evidence="1">Reductase</fullName>
    </submittedName>
</protein>
<organism evidence="1 2">
    <name type="scientific">Aerococcus urinae</name>
    <dbReference type="NCBI Taxonomy" id="1376"/>
    <lineage>
        <taxon>Bacteria</taxon>
        <taxon>Bacillati</taxon>
        <taxon>Bacillota</taxon>
        <taxon>Bacilli</taxon>
        <taxon>Lactobacillales</taxon>
        <taxon>Aerococcaceae</taxon>
        <taxon>Aerococcus</taxon>
    </lineage>
</organism>
<dbReference type="Proteomes" id="UP000251923">
    <property type="component" value="Unassembled WGS sequence"/>
</dbReference>
<proteinExistence type="predicted"/>
<dbReference type="RefSeq" id="WP_070598020.1">
    <property type="nucleotide sequence ID" value="NZ_JASODP010000004.1"/>
</dbReference>
<reference evidence="1 2" key="1">
    <citation type="submission" date="2018-04" db="EMBL/GenBank/DDBJ databases">
        <title>Aerococcus urinae genomes.</title>
        <authorList>
            <person name="Hilt E."/>
            <person name="Gilbert N.M."/>
            <person name="Thomas-White K."/>
            <person name="Putonti C."/>
            <person name="Lewis A.L."/>
            <person name="Visck K.L."/>
            <person name="Wolfe A.J."/>
        </authorList>
    </citation>
    <scope>NUCLEOTIDE SEQUENCE [LARGE SCALE GENOMIC DNA]</scope>
    <source>
        <strain evidence="1 2">UMB7480</strain>
    </source>
</reference>
<gene>
    <name evidence="1" type="ORF">DBT54_08560</name>
</gene>
<accession>A0A178HFG6</accession>
<evidence type="ECO:0000313" key="1">
    <source>
        <dbReference type="EMBL" id="RAV77578.1"/>
    </source>
</evidence>
<sequence>MGLLSYLDAYKSMDDLMAEMKRIKTGKRQLYLWRDEETDNIVGIIGFDQDEEKELLLVRYSSVNPSFDQNEITYAMLTALTQEFPMYTISGSLAMSDILKGWALHEQRTMPHIIHHDGEGL</sequence>
<name>A0A178HFG6_9LACT</name>
<comment type="caution">
    <text evidence="1">The sequence shown here is derived from an EMBL/GenBank/DDBJ whole genome shotgun (WGS) entry which is preliminary data.</text>
</comment>